<dbReference type="RefSeq" id="WP_084117853.1">
    <property type="nucleotide sequence ID" value="NZ_FWXH01000045.1"/>
</dbReference>
<protein>
    <submittedName>
        <fullName evidence="3">Uncharacterized protein</fullName>
    </submittedName>
</protein>
<evidence type="ECO:0000256" key="1">
    <source>
        <dbReference type="SAM" id="Coils"/>
    </source>
</evidence>
<feature type="transmembrane region" description="Helical" evidence="2">
    <location>
        <begin position="318"/>
        <end position="338"/>
    </location>
</feature>
<sequence length="341" mass="39781">MDDKDYKTKLTEIMKAFDTNNPSVMYSDFSLDKIEMDIIIAYVNYEPKCIITYDDTGILANNEDIFEIISSKHNISKNEFVKRLRNLYFYKYLDSNFKIEFASKYIKESIDWFCKLSEEEKKKKYQEMINSIGMEKLGKEADYEICCLEIQDYSNNDIIKRKFEAFIHDGIEANKNTEIGGRLRVTILGYQKAMFYIFNEIHAYKETILETNNNIETMKTSIESTEIKVEKSKKKIKDIKNNFYNNLISIISILIAAIAIISANISALPKISSNNIVINIMNIIAINISLVFVISMLFWLLGYFILDKEEKSKTMKKIIFSLLALIIIIYILLFIIAFRQS</sequence>
<organism evidence="3 4">
    <name type="scientific">Clostridium acidisoli DSM 12555</name>
    <dbReference type="NCBI Taxonomy" id="1121291"/>
    <lineage>
        <taxon>Bacteria</taxon>
        <taxon>Bacillati</taxon>
        <taxon>Bacillota</taxon>
        <taxon>Clostridia</taxon>
        <taxon>Eubacteriales</taxon>
        <taxon>Clostridiaceae</taxon>
        <taxon>Clostridium</taxon>
    </lineage>
</organism>
<keyword evidence="2" id="KW-0812">Transmembrane</keyword>
<name>A0A1W1XZT5_9CLOT</name>
<keyword evidence="4" id="KW-1185">Reference proteome</keyword>
<proteinExistence type="predicted"/>
<feature type="coiled-coil region" evidence="1">
    <location>
        <begin position="215"/>
        <end position="242"/>
    </location>
</feature>
<reference evidence="3 4" key="1">
    <citation type="submission" date="2017-04" db="EMBL/GenBank/DDBJ databases">
        <authorList>
            <person name="Afonso C.L."/>
            <person name="Miller P.J."/>
            <person name="Scott M.A."/>
            <person name="Spackman E."/>
            <person name="Goraichik I."/>
            <person name="Dimitrov K.M."/>
            <person name="Suarez D.L."/>
            <person name="Swayne D.E."/>
        </authorList>
    </citation>
    <scope>NUCLEOTIDE SEQUENCE [LARGE SCALE GENOMIC DNA]</scope>
    <source>
        <strain evidence="3 4">DSM 12555</strain>
    </source>
</reference>
<keyword evidence="2" id="KW-1133">Transmembrane helix</keyword>
<accession>A0A1W1XZT5</accession>
<dbReference type="EMBL" id="FWXH01000045">
    <property type="protein sequence ID" value="SMC29423.1"/>
    <property type="molecule type" value="Genomic_DNA"/>
</dbReference>
<feature type="transmembrane region" description="Helical" evidence="2">
    <location>
        <begin position="283"/>
        <end position="306"/>
    </location>
</feature>
<keyword evidence="1" id="KW-0175">Coiled coil</keyword>
<dbReference type="AlphaFoldDB" id="A0A1W1XZT5"/>
<evidence type="ECO:0000313" key="3">
    <source>
        <dbReference type="EMBL" id="SMC29423.1"/>
    </source>
</evidence>
<gene>
    <name evidence="3" type="ORF">SAMN02745134_03893</name>
</gene>
<dbReference type="Proteomes" id="UP000192468">
    <property type="component" value="Unassembled WGS sequence"/>
</dbReference>
<keyword evidence="2" id="KW-0472">Membrane</keyword>
<evidence type="ECO:0000256" key="2">
    <source>
        <dbReference type="SAM" id="Phobius"/>
    </source>
</evidence>
<evidence type="ECO:0000313" key="4">
    <source>
        <dbReference type="Proteomes" id="UP000192468"/>
    </source>
</evidence>
<feature type="transmembrane region" description="Helical" evidence="2">
    <location>
        <begin position="243"/>
        <end position="263"/>
    </location>
</feature>